<dbReference type="InterPro" id="IPR007483">
    <property type="entry name" value="Hamartin"/>
</dbReference>
<dbReference type="SUPFAM" id="SSF48371">
    <property type="entry name" value="ARM repeat"/>
    <property type="match status" value="1"/>
</dbReference>
<dbReference type="Pfam" id="PF04388">
    <property type="entry name" value="Hamartin"/>
    <property type="match status" value="1"/>
</dbReference>
<dbReference type="PANTHER" id="PTHR15154">
    <property type="entry name" value="HAMARTIN"/>
    <property type="match status" value="1"/>
</dbReference>
<dbReference type="STRING" id="34508.A0A4U5LPB6"/>
<accession>A0A4U5LPB6</accession>
<sequence>MSGNSGFCALINGTSCESFILSFRNEIGDVWNVIRFLIVAWFIYVRISEQTAQLFPFSNAKFVSRSVDFGSRHWPKVTCLNTVLRWPKPRFRCAMAGSIEKLISLMESLDSLTSEDACSSLRTLMLDGQGIGRLVEYYCRSQSIRALELLCNVRQPHQKILLDKIKEQIVGKKAVLSTIILLGQIIQKEPGWLPLVPHHSVFPTLLSHIDDCDDPKEIISALLLMASILPYCSQMTDSALGKLLETFTKTLSVLYRRRQLMQRRAAAYDNAEWEIEKICLSHLQYSVVQFFIILYGIFPCNLLGHLKKIMETGTESQKKALEMHISPLFSLVRLHPSLLYLNKDKEMCKSRWVQREPHDFFADCRRLTIGFAGKVDVRDGTLKVKEFDACSQSSSASGSTVKNANYDSVLPTNFQG</sequence>
<dbReference type="OrthoDB" id="6022054at2759"/>
<dbReference type="Proteomes" id="UP000298663">
    <property type="component" value="Unassembled WGS sequence"/>
</dbReference>
<dbReference type="GO" id="GO:0032007">
    <property type="term" value="P:negative regulation of TOR signaling"/>
    <property type="evidence" value="ECO:0007669"/>
    <property type="project" value="TreeGrafter"/>
</dbReference>
<name>A0A4U5LPB6_STECR</name>
<proteinExistence type="predicted"/>
<reference evidence="1 2" key="1">
    <citation type="journal article" date="2015" name="Genome Biol.">
        <title>Comparative genomics of Steinernema reveals deeply conserved gene regulatory networks.</title>
        <authorList>
            <person name="Dillman A.R."/>
            <person name="Macchietto M."/>
            <person name="Porter C.F."/>
            <person name="Rogers A."/>
            <person name="Williams B."/>
            <person name="Antoshechkin I."/>
            <person name="Lee M.M."/>
            <person name="Goodwin Z."/>
            <person name="Lu X."/>
            <person name="Lewis E.E."/>
            <person name="Goodrich-Blair H."/>
            <person name="Stock S.P."/>
            <person name="Adams B.J."/>
            <person name="Sternberg P.W."/>
            <person name="Mortazavi A."/>
        </authorList>
    </citation>
    <scope>NUCLEOTIDE SEQUENCE [LARGE SCALE GENOMIC DNA]</scope>
    <source>
        <strain evidence="1 2">ALL</strain>
    </source>
</reference>
<protein>
    <submittedName>
        <fullName evidence="1">Uncharacterized protein</fullName>
    </submittedName>
</protein>
<organism evidence="1 2">
    <name type="scientific">Steinernema carpocapsae</name>
    <name type="common">Entomopathogenic nematode</name>
    <dbReference type="NCBI Taxonomy" id="34508"/>
    <lineage>
        <taxon>Eukaryota</taxon>
        <taxon>Metazoa</taxon>
        <taxon>Ecdysozoa</taxon>
        <taxon>Nematoda</taxon>
        <taxon>Chromadorea</taxon>
        <taxon>Rhabditida</taxon>
        <taxon>Tylenchina</taxon>
        <taxon>Panagrolaimomorpha</taxon>
        <taxon>Strongyloidoidea</taxon>
        <taxon>Steinernematidae</taxon>
        <taxon>Steinernema</taxon>
    </lineage>
</organism>
<dbReference type="AlphaFoldDB" id="A0A4U5LPB6"/>
<evidence type="ECO:0000313" key="1">
    <source>
        <dbReference type="EMBL" id="TKR57756.1"/>
    </source>
</evidence>
<gene>
    <name evidence="1" type="ORF">L596_030415</name>
</gene>
<dbReference type="PANTHER" id="PTHR15154:SF2">
    <property type="entry name" value="HAMARTIN"/>
    <property type="match status" value="1"/>
</dbReference>
<evidence type="ECO:0000313" key="2">
    <source>
        <dbReference type="Proteomes" id="UP000298663"/>
    </source>
</evidence>
<dbReference type="GO" id="GO:0033596">
    <property type="term" value="C:TSC1-TSC2 complex"/>
    <property type="evidence" value="ECO:0007669"/>
    <property type="project" value="TreeGrafter"/>
</dbReference>
<dbReference type="EMBL" id="AZBU02000014">
    <property type="protein sequence ID" value="TKR57756.1"/>
    <property type="molecule type" value="Genomic_DNA"/>
</dbReference>
<dbReference type="GO" id="GO:0051726">
    <property type="term" value="P:regulation of cell cycle"/>
    <property type="evidence" value="ECO:0007669"/>
    <property type="project" value="TreeGrafter"/>
</dbReference>
<comment type="caution">
    <text evidence="1">The sequence shown here is derived from an EMBL/GenBank/DDBJ whole genome shotgun (WGS) entry which is preliminary data.</text>
</comment>
<keyword evidence="2" id="KW-1185">Reference proteome</keyword>
<dbReference type="InterPro" id="IPR016024">
    <property type="entry name" value="ARM-type_fold"/>
</dbReference>
<reference evidence="1 2" key="2">
    <citation type="journal article" date="2019" name="G3 (Bethesda)">
        <title>Hybrid Assembly of the Genome of the Entomopathogenic Nematode Steinernema carpocapsae Identifies the X-Chromosome.</title>
        <authorList>
            <person name="Serra L."/>
            <person name="Macchietto M."/>
            <person name="Macias-Munoz A."/>
            <person name="McGill C.J."/>
            <person name="Rodriguez I.M."/>
            <person name="Rodriguez B."/>
            <person name="Murad R."/>
            <person name="Mortazavi A."/>
        </authorList>
    </citation>
    <scope>NUCLEOTIDE SEQUENCE [LARGE SCALE GENOMIC DNA]</scope>
    <source>
        <strain evidence="1 2">ALL</strain>
    </source>
</reference>